<organism evidence="1 2">
    <name type="scientific">Meripilus lineatus</name>
    <dbReference type="NCBI Taxonomy" id="2056292"/>
    <lineage>
        <taxon>Eukaryota</taxon>
        <taxon>Fungi</taxon>
        <taxon>Dikarya</taxon>
        <taxon>Basidiomycota</taxon>
        <taxon>Agaricomycotina</taxon>
        <taxon>Agaricomycetes</taxon>
        <taxon>Polyporales</taxon>
        <taxon>Meripilaceae</taxon>
        <taxon>Meripilus</taxon>
    </lineage>
</organism>
<reference evidence="1" key="1">
    <citation type="submission" date="2022-07" db="EMBL/GenBank/DDBJ databases">
        <title>Genome Sequence of Physisporinus lineatus.</title>
        <authorList>
            <person name="Buettner E."/>
        </authorList>
    </citation>
    <scope>NUCLEOTIDE SEQUENCE</scope>
    <source>
        <strain evidence="1">VT162</strain>
    </source>
</reference>
<proteinExistence type="predicted"/>
<comment type="caution">
    <text evidence="1">The sequence shown here is derived from an EMBL/GenBank/DDBJ whole genome shotgun (WGS) entry which is preliminary data.</text>
</comment>
<evidence type="ECO:0000313" key="2">
    <source>
        <dbReference type="Proteomes" id="UP001212997"/>
    </source>
</evidence>
<name>A0AAD5VDC0_9APHY</name>
<gene>
    <name evidence="1" type="ORF">NLI96_g642</name>
</gene>
<keyword evidence="2" id="KW-1185">Reference proteome</keyword>
<accession>A0AAD5VDC0</accession>
<dbReference type="InterPro" id="IPR032675">
    <property type="entry name" value="LRR_dom_sf"/>
</dbReference>
<dbReference type="AlphaFoldDB" id="A0AAD5VDC0"/>
<dbReference type="Proteomes" id="UP001212997">
    <property type="component" value="Unassembled WGS sequence"/>
</dbReference>
<dbReference type="SUPFAM" id="SSF52047">
    <property type="entry name" value="RNI-like"/>
    <property type="match status" value="1"/>
</dbReference>
<protein>
    <recommendedName>
        <fullName evidence="3">F-box domain-containing protein</fullName>
    </recommendedName>
</protein>
<dbReference type="EMBL" id="JANAWD010000011">
    <property type="protein sequence ID" value="KAJ3491503.1"/>
    <property type="molecule type" value="Genomic_DNA"/>
</dbReference>
<sequence length="471" mass="52684">MQGQLPPVQSPGPLHRHGGFDYGRIPVETWDHIFRLPYLGIDDLKRISLSCRSFRHIAQSVLCEGVVLPILSPYGSDYKRVIAFLSRDSILGRVKRVAIGRTGMMDPKTRCITRTIFPRGPSEKTCPTQDQSQRSLWKPAAAPFIHSPPQIHEFISTLVPLNNLNTLSFTHITLCVSDLGQLLQLPNLTCLRLEQCSLDDSEDAYPHDVSGPTMFRLKTLMIINCNLSRASINALMGLLSIPTLRNLTALGTPPHFNKLITSSAFPSLLRLQIAQPPPPGREARLLSRLPRLKEFVCSSVEVLQDEAQLRIWEEDHIAGNFQSFIGPATSLARFLTPSLREIKLTGPLHPIHFAEDIQRIRDRCPQLISLELPIITLNLPVALPVIFHFLRGIRELGVSQEHFGITDVKEVIRVLCESDLPPTLKKLHLSLGGIEPDANDQRAKEHAEGVALVRSSKPQLEKLDIVRYSPI</sequence>
<evidence type="ECO:0008006" key="3">
    <source>
        <dbReference type="Google" id="ProtNLM"/>
    </source>
</evidence>
<dbReference type="Gene3D" id="3.80.10.10">
    <property type="entry name" value="Ribonuclease Inhibitor"/>
    <property type="match status" value="1"/>
</dbReference>
<evidence type="ECO:0000313" key="1">
    <source>
        <dbReference type="EMBL" id="KAJ3491503.1"/>
    </source>
</evidence>